<reference evidence="6 7" key="1">
    <citation type="journal article" date="2014" name="Nature">
        <title>The genomic substrate for adaptive radiation in African cichlid fish.</title>
        <authorList>
            <person name="Brawand D."/>
            <person name="Wagner C.E."/>
            <person name="Li Y.I."/>
            <person name="Malinsky M."/>
            <person name="Keller I."/>
            <person name="Fan S."/>
            <person name="Simakov O."/>
            <person name="Ng A.Y."/>
            <person name="Lim Z.W."/>
            <person name="Bezault E."/>
            <person name="Turner-Maier J."/>
            <person name="Johnson J."/>
            <person name="Alcazar R."/>
            <person name="Noh H.J."/>
            <person name="Russell P."/>
            <person name="Aken B."/>
            <person name="Alfoldi J."/>
            <person name="Amemiya C."/>
            <person name="Azzouzi N."/>
            <person name="Baroiller J.F."/>
            <person name="Barloy-Hubler F."/>
            <person name="Berlin A."/>
            <person name="Bloomquist R."/>
            <person name="Carleton K.L."/>
            <person name="Conte M.A."/>
            <person name="D'Cotta H."/>
            <person name="Eshel O."/>
            <person name="Gaffney L."/>
            <person name="Galibert F."/>
            <person name="Gante H.F."/>
            <person name="Gnerre S."/>
            <person name="Greuter L."/>
            <person name="Guyon R."/>
            <person name="Haddad N.S."/>
            <person name="Haerty W."/>
            <person name="Harris R.M."/>
            <person name="Hofmann H.A."/>
            <person name="Hourlier T."/>
            <person name="Hulata G."/>
            <person name="Jaffe D.B."/>
            <person name="Lara M."/>
            <person name="Lee A.P."/>
            <person name="MacCallum I."/>
            <person name="Mwaiko S."/>
            <person name="Nikaido M."/>
            <person name="Nishihara H."/>
            <person name="Ozouf-Costaz C."/>
            <person name="Penman D.J."/>
            <person name="Przybylski D."/>
            <person name="Rakotomanga M."/>
            <person name="Renn S.C.P."/>
            <person name="Ribeiro F.J."/>
            <person name="Ron M."/>
            <person name="Salzburger W."/>
            <person name="Sanchez-Pulido L."/>
            <person name="Santos M.E."/>
            <person name="Searle S."/>
            <person name="Sharpe T."/>
            <person name="Swofford R."/>
            <person name="Tan F.J."/>
            <person name="Williams L."/>
            <person name="Young S."/>
            <person name="Yin S."/>
            <person name="Okada N."/>
            <person name="Kocher T.D."/>
            <person name="Miska E.A."/>
            <person name="Lander E.S."/>
            <person name="Venkatesh B."/>
            <person name="Fernald R.D."/>
            <person name="Meyer A."/>
            <person name="Ponting C.P."/>
            <person name="Streelman J.T."/>
            <person name="Lindblad-Toh K."/>
            <person name="Seehausen O."/>
            <person name="Di Palma F."/>
        </authorList>
    </citation>
    <scope>NUCLEOTIDE SEQUENCE</scope>
</reference>
<protein>
    <submittedName>
        <fullName evidence="6">Caspase recruitment domain family member 14</fullName>
    </submittedName>
</protein>
<dbReference type="Proteomes" id="UP000265160">
    <property type="component" value="LG6"/>
</dbReference>
<dbReference type="Gene3D" id="1.10.533.10">
    <property type="entry name" value="Death Domain, Fas"/>
    <property type="match status" value="1"/>
</dbReference>
<evidence type="ECO:0000313" key="7">
    <source>
        <dbReference type="Proteomes" id="UP000265160"/>
    </source>
</evidence>
<evidence type="ECO:0000256" key="2">
    <source>
        <dbReference type="ARBA" id="ARBA00023054"/>
    </source>
</evidence>
<dbReference type="SUPFAM" id="SSF52540">
    <property type="entry name" value="P-loop containing nucleoside triphosphate hydrolases"/>
    <property type="match status" value="1"/>
</dbReference>
<organism evidence="6 7">
    <name type="scientific">Maylandia zebra</name>
    <name type="common">zebra mbuna</name>
    <dbReference type="NCBI Taxonomy" id="106582"/>
    <lineage>
        <taxon>Eukaryota</taxon>
        <taxon>Metazoa</taxon>
        <taxon>Chordata</taxon>
        <taxon>Craniata</taxon>
        <taxon>Vertebrata</taxon>
        <taxon>Euteleostomi</taxon>
        <taxon>Actinopterygii</taxon>
        <taxon>Neopterygii</taxon>
        <taxon>Teleostei</taxon>
        <taxon>Neoteleostei</taxon>
        <taxon>Acanthomorphata</taxon>
        <taxon>Ovalentaria</taxon>
        <taxon>Cichlomorphae</taxon>
        <taxon>Cichliformes</taxon>
        <taxon>Cichlidae</taxon>
        <taxon>African cichlids</taxon>
        <taxon>Pseudocrenilabrinae</taxon>
        <taxon>Haplochromini</taxon>
        <taxon>Maylandia</taxon>
        <taxon>Maylandia zebra complex</taxon>
    </lineage>
</organism>
<dbReference type="SUPFAM" id="SSF50156">
    <property type="entry name" value="PDZ domain-like"/>
    <property type="match status" value="1"/>
</dbReference>
<keyword evidence="1" id="KW-0597">Phosphoprotein</keyword>
<evidence type="ECO:0000256" key="1">
    <source>
        <dbReference type="ARBA" id="ARBA00022553"/>
    </source>
</evidence>
<keyword evidence="2 3" id="KW-0175">Coiled coil</keyword>
<dbReference type="STRING" id="106582.ENSMZEP00005014847"/>
<dbReference type="PROSITE" id="PS50052">
    <property type="entry name" value="GUANYLATE_KINASE_2"/>
    <property type="match status" value="1"/>
</dbReference>
<reference evidence="6" key="2">
    <citation type="submission" date="2025-08" db="UniProtKB">
        <authorList>
            <consortium name="Ensembl"/>
        </authorList>
    </citation>
    <scope>IDENTIFICATION</scope>
</reference>
<evidence type="ECO:0000256" key="3">
    <source>
        <dbReference type="SAM" id="Coils"/>
    </source>
</evidence>
<dbReference type="Gene3D" id="2.30.30.40">
    <property type="entry name" value="SH3 Domains"/>
    <property type="match status" value="1"/>
</dbReference>
<dbReference type="InterPro" id="IPR008144">
    <property type="entry name" value="Guanylate_kin-like_dom"/>
</dbReference>
<dbReference type="FunFam" id="2.30.42.10:FF:000254">
    <property type="entry name" value="Caspase recruitment domain family, member 14"/>
    <property type="match status" value="1"/>
</dbReference>
<dbReference type="FunFam" id="1.10.533.10:FF:000003">
    <property type="entry name" value="Caspase recruitment domain family, member 11"/>
    <property type="match status" value="1"/>
</dbReference>
<name>A0A3P9BYA5_9CICH</name>
<dbReference type="PANTHER" id="PTHR14559:SF1">
    <property type="entry name" value="CASPASE RECRUITMENT DOMAIN-CONTAINING PROTEIN 14"/>
    <property type="match status" value="1"/>
</dbReference>
<dbReference type="GO" id="GO:0050700">
    <property type="term" value="F:CARD domain binding"/>
    <property type="evidence" value="ECO:0007669"/>
    <property type="project" value="TreeGrafter"/>
</dbReference>
<feature type="domain" description="Guanylate kinase-like" evidence="4">
    <location>
        <begin position="562"/>
        <end position="778"/>
    </location>
</feature>
<dbReference type="CDD" id="cd08806">
    <property type="entry name" value="CARD_CARD14_CARMA2"/>
    <property type="match status" value="1"/>
</dbReference>
<dbReference type="Ensembl" id="ENSMZET00005015335.1">
    <property type="protein sequence ID" value="ENSMZEP00005014847.1"/>
    <property type="gene ID" value="ENSMZEG00005011150.1"/>
</dbReference>
<dbReference type="InterPro" id="IPR036034">
    <property type="entry name" value="PDZ_sf"/>
</dbReference>
<dbReference type="GO" id="GO:0042981">
    <property type="term" value="P:regulation of apoptotic process"/>
    <property type="evidence" value="ECO:0007669"/>
    <property type="project" value="InterPro"/>
</dbReference>
<dbReference type="InterPro" id="IPR027417">
    <property type="entry name" value="P-loop_NTPase"/>
</dbReference>
<dbReference type="InterPro" id="IPR008145">
    <property type="entry name" value="GK/Ca_channel_bsu"/>
</dbReference>
<dbReference type="Pfam" id="PF00625">
    <property type="entry name" value="Guanylate_kin"/>
    <property type="match status" value="1"/>
</dbReference>
<dbReference type="PROSITE" id="PS50209">
    <property type="entry name" value="CARD"/>
    <property type="match status" value="1"/>
</dbReference>
<dbReference type="Pfam" id="PF00619">
    <property type="entry name" value="CARD"/>
    <property type="match status" value="1"/>
</dbReference>
<sequence>MAEECVPEDLDLKGMGEEELWELINDNRHRISLGVRPCILIPYLRQARVLSEMDEDEILSCHNLTNRCMRTHMLDLLRTQGKNGGMALLESLMIHYPALYTQVTGRKPSTEPSRFSGLIKYSELTEYLVRAVTGMQKELQEARNEASKLRAHCASLEALKDEKCDLYIRYTAAIEEKSVYQLQTELQNAQAENEFQRQRSLKSVCPESPQLQDEVRSLRCQLAKAEKLDPARQDILAQDLAEAIDSQVELAEQLRSYREENEQLLRDKKKLLDQNESLSLQVQQLTLDCKMHQQKSAVIQNQMKALQAERDQAYQSRDEAQAMIAHVLAEKDTLRCQLVELQEKSLSRSSVPPFLMRSRPKAIRVSGRVLSISFQGEALLSQLAVVGGNKTGVFVHQVTEGSAAHTVGISPGAQIVELQVKYEKNQKALRMVLEDSTLEEAMWALGQVAGICHLSLRPRQDYEALLQQLQSSETSSGDSFYVRVNMSLPAGPGGTLAVSCNDILHVTNTRPAGTEDSWHASHVHPCQQLDLQSGTVPNYYAQRLLIRAIEDMSFEAKKSEKQKTVRIVSTGRQGRNPLWVSVEEEKSASAESDATSAPKSCVTLMPYTLVTPRYPPVCRPVLLLPSVLGRILDKKLASWQGFQLCEPVLSSSEHAAQLQRSEILEEVEQGGSRCYTLQSVEKVMKKGIHCVLPLGLDCVRRLQRSEIFPIIIFIGQSARSARKLSKLHRHSQTEEQLLACSRSEEPLLDKLPCLYHSVDPESWCDQTSLLTSLRTIIWEEQKKIVWVEPDLW</sequence>
<dbReference type="InterPro" id="IPR011029">
    <property type="entry name" value="DEATH-like_dom_sf"/>
</dbReference>
<evidence type="ECO:0000313" key="6">
    <source>
        <dbReference type="Ensembl" id="ENSMZEP00005014847.1"/>
    </source>
</evidence>
<accession>A0A3P9BYA5</accession>
<dbReference type="Gene3D" id="3.40.50.300">
    <property type="entry name" value="P-loop containing nucleotide triphosphate hydrolases"/>
    <property type="match status" value="1"/>
</dbReference>
<dbReference type="Gene3D" id="2.30.42.10">
    <property type="match status" value="1"/>
</dbReference>
<feature type="domain" description="CARD" evidence="5">
    <location>
        <begin position="16"/>
        <end position="107"/>
    </location>
</feature>
<evidence type="ECO:0000259" key="4">
    <source>
        <dbReference type="PROSITE" id="PS50052"/>
    </source>
</evidence>
<feature type="coiled-coil region" evidence="3">
    <location>
        <begin position="132"/>
        <end position="344"/>
    </location>
</feature>
<dbReference type="PANTHER" id="PTHR14559">
    <property type="entry name" value="CASPASE RECRUITMENT DOMAIN FAMILY"/>
    <property type="match status" value="1"/>
</dbReference>
<dbReference type="GeneTree" id="ENSGT00940000160777"/>
<dbReference type="AlphaFoldDB" id="A0A3P9BYA5"/>
<dbReference type="GO" id="GO:0005737">
    <property type="term" value="C:cytoplasm"/>
    <property type="evidence" value="ECO:0007669"/>
    <property type="project" value="TreeGrafter"/>
</dbReference>
<reference evidence="6" key="3">
    <citation type="submission" date="2025-09" db="UniProtKB">
        <authorList>
            <consortium name="Ensembl"/>
        </authorList>
    </citation>
    <scope>IDENTIFICATION</scope>
</reference>
<dbReference type="SUPFAM" id="SSF47986">
    <property type="entry name" value="DEATH domain"/>
    <property type="match status" value="1"/>
</dbReference>
<proteinExistence type="predicted"/>
<dbReference type="InterPro" id="IPR001315">
    <property type="entry name" value="CARD"/>
</dbReference>
<keyword evidence="7" id="KW-1185">Reference proteome</keyword>
<evidence type="ECO:0000259" key="5">
    <source>
        <dbReference type="PROSITE" id="PS50209"/>
    </source>
</evidence>